<feature type="non-terminal residue" evidence="2">
    <location>
        <position position="187"/>
    </location>
</feature>
<accession>A0A9W8MLF0</accession>
<gene>
    <name evidence="2" type="ORF">H1R20_g790</name>
</gene>
<keyword evidence="3" id="KW-1185">Reference proteome</keyword>
<protein>
    <submittedName>
        <fullName evidence="2">Uncharacterized protein</fullName>
    </submittedName>
</protein>
<dbReference type="EMBL" id="JANBPK010000100">
    <property type="protein sequence ID" value="KAJ2936305.1"/>
    <property type="molecule type" value="Genomic_DNA"/>
</dbReference>
<organism evidence="2 3">
    <name type="scientific">Candolleomyces eurysporus</name>
    <dbReference type="NCBI Taxonomy" id="2828524"/>
    <lineage>
        <taxon>Eukaryota</taxon>
        <taxon>Fungi</taxon>
        <taxon>Dikarya</taxon>
        <taxon>Basidiomycota</taxon>
        <taxon>Agaricomycotina</taxon>
        <taxon>Agaricomycetes</taxon>
        <taxon>Agaricomycetidae</taxon>
        <taxon>Agaricales</taxon>
        <taxon>Agaricineae</taxon>
        <taxon>Psathyrellaceae</taxon>
        <taxon>Candolleomyces</taxon>
    </lineage>
</organism>
<comment type="caution">
    <text evidence="2">The sequence shown here is derived from an EMBL/GenBank/DDBJ whole genome shotgun (WGS) entry which is preliminary data.</text>
</comment>
<feature type="region of interest" description="Disordered" evidence="1">
    <location>
        <begin position="1"/>
        <end position="21"/>
    </location>
</feature>
<evidence type="ECO:0000256" key="1">
    <source>
        <dbReference type="SAM" id="MobiDB-lite"/>
    </source>
</evidence>
<evidence type="ECO:0000313" key="3">
    <source>
        <dbReference type="Proteomes" id="UP001140091"/>
    </source>
</evidence>
<name>A0A9W8MLF0_9AGAR</name>
<evidence type="ECO:0000313" key="2">
    <source>
        <dbReference type="EMBL" id="KAJ2936305.1"/>
    </source>
</evidence>
<proteinExistence type="predicted"/>
<dbReference type="AlphaFoldDB" id="A0A9W8MLF0"/>
<dbReference type="Proteomes" id="UP001140091">
    <property type="component" value="Unassembled WGS sequence"/>
</dbReference>
<reference evidence="2" key="1">
    <citation type="submission" date="2022-06" db="EMBL/GenBank/DDBJ databases">
        <title>Genome Sequence of Candolleomyces eurysporus.</title>
        <authorList>
            <person name="Buettner E."/>
        </authorList>
    </citation>
    <scope>NUCLEOTIDE SEQUENCE</scope>
    <source>
        <strain evidence="2">VTCC 930004</strain>
    </source>
</reference>
<sequence>MGRKVKYHTQEERRAARRERHSVKALTPGFKKARREANRRAYAKRKIVVVPEPSDVVLSLASTEIVVYGYEHLCAHYSIIADPLELADVTLTDADFQKMIGHPPYPSHIVDLDSFEKDWPIISAVTQGYATRMYVLDQTALINRAVDCDRASLSSELSKSYSNLMADWQLFGDTPTLGLSTPYVAGR</sequence>